<reference evidence="1 2" key="1">
    <citation type="submission" date="2023-01" db="EMBL/GenBank/DDBJ databases">
        <authorList>
            <person name="Kreplak J."/>
        </authorList>
    </citation>
    <scope>NUCLEOTIDE SEQUENCE [LARGE SCALE GENOMIC DNA]</scope>
</reference>
<proteinExistence type="predicted"/>
<organism evidence="1 2">
    <name type="scientific">Vicia faba</name>
    <name type="common">Broad bean</name>
    <name type="synonym">Faba vulgaris</name>
    <dbReference type="NCBI Taxonomy" id="3906"/>
    <lineage>
        <taxon>Eukaryota</taxon>
        <taxon>Viridiplantae</taxon>
        <taxon>Streptophyta</taxon>
        <taxon>Embryophyta</taxon>
        <taxon>Tracheophyta</taxon>
        <taxon>Spermatophyta</taxon>
        <taxon>Magnoliopsida</taxon>
        <taxon>eudicotyledons</taxon>
        <taxon>Gunneridae</taxon>
        <taxon>Pentapetalae</taxon>
        <taxon>rosids</taxon>
        <taxon>fabids</taxon>
        <taxon>Fabales</taxon>
        <taxon>Fabaceae</taxon>
        <taxon>Papilionoideae</taxon>
        <taxon>50 kb inversion clade</taxon>
        <taxon>NPAAA clade</taxon>
        <taxon>Hologalegina</taxon>
        <taxon>IRL clade</taxon>
        <taxon>Fabeae</taxon>
        <taxon>Vicia</taxon>
    </lineage>
</organism>
<gene>
    <name evidence="1" type="ORF">VFH_I077840</name>
</gene>
<dbReference type="SUPFAM" id="SSF50249">
    <property type="entry name" value="Nucleic acid-binding proteins"/>
    <property type="match status" value="1"/>
</dbReference>
<dbReference type="Gene3D" id="2.40.50.140">
    <property type="entry name" value="Nucleic acid-binding proteins"/>
    <property type="match status" value="1"/>
</dbReference>
<protein>
    <submittedName>
        <fullName evidence="1">Uncharacterized protein</fullName>
    </submittedName>
</protein>
<dbReference type="CDD" id="cd04481">
    <property type="entry name" value="RPA1_DBD_B_like"/>
    <property type="match status" value="1"/>
</dbReference>
<dbReference type="EMBL" id="OX451735">
    <property type="protein sequence ID" value="CAI8593174.1"/>
    <property type="molecule type" value="Genomic_DNA"/>
</dbReference>
<dbReference type="InterPro" id="IPR012340">
    <property type="entry name" value="NA-bd_OB-fold"/>
</dbReference>
<sequence length="233" mass="26041">MNFARGGGGGGGGGEAQVNLVLRDLGDNTLNCTLWEAYVMEFLEYQQKQVDTTKPTVMILRYAKVKEQGKFPIAVTNTYNVTKLQINKDIININDFVKWLPKVSSTRKSLTTTSTNIRGWSQQSSSSHMSITEKFLDKSIQIKLNQIIQLVEARITDPLEFPLALDAMLGKKFAFKEGEITSPHNPDPATPKVNVKKMSPDHPIDYSVNHIIEGDLSSTKVKKVTKREKKSTI</sequence>
<evidence type="ECO:0000313" key="2">
    <source>
        <dbReference type="Proteomes" id="UP001157006"/>
    </source>
</evidence>
<keyword evidence="2" id="KW-1185">Reference proteome</keyword>
<accession>A0AAV0Z4E3</accession>
<dbReference type="Proteomes" id="UP001157006">
    <property type="component" value="Chromosome 1S"/>
</dbReference>
<dbReference type="AlphaFoldDB" id="A0AAV0Z4E3"/>
<name>A0AAV0Z4E3_VICFA</name>
<evidence type="ECO:0000313" key="1">
    <source>
        <dbReference type="EMBL" id="CAI8593174.1"/>
    </source>
</evidence>